<keyword evidence="5" id="KW-0274">FAD</keyword>
<dbReference type="KEGG" id="cam:101490796"/>
<dbReference type="GeneID" id="101490796"/>
<dbReference type="InterPro" id="IPR016166">
    <property type="entry name" value="FAD-bd_PCMH"/>
</dbReference>
<sequence>MLNFKLLHPLTTNNISSIKTFRYPSFSLVKQYNIMFIKGLMILFLSCITIRLNFCISSIPSSLKSLPLEGHFSFDEFDLKKAARDFGNRYQSFPMTVLHPKSVSDISVTIKHVWNLGPNSQLTVAARGHGHSLQGQAQAHGGVVINMESLNKVDEMKVYAGGEFAYVDVSGGELWIKILHETLKYGLAPRSWTDYLHLTVGGTLSNAGVSGQAFRHGPQISNVLKMEIVTGTGEVVNCSKEENVELFYSVLGGLGQFGIITKARILLEPAPTMVKWIRVLYADFTAFTRDQEKLIFAEKGFDYIEGFVIKNRTGLLNNWRSSFNPQDPVQASKFKSDGRTLYCLELAKYFNHQETFAVNQDVEKHLSHLNYIPSTLFQTEITYVDFLDRVHISEVKLRSKGLWDVPHPWLNLLIPKSKIHNFAEVVFGHIVKETSNGPVLIYPVHKSKWDNRTSVAIPNEDIFYLVAFLASAVPSSNGCNGLEYILSQNKRILEYCERAHLGVKQYLPHYTTQEEWETHYGPKWQILLQRKSIYDPLAILAPGQGIFQKSITFS</sequence>
<dbReference type="InterPro" id="IPR050432">
    <property type="entry name" value="FAD-linked_Oxidoreductases_BP"/>
</dbReference>
<dbReference type="InterPro" id="IPR036318">
    <property type="entry name" value="FAD-bd_PCMH-like_sf"/>
</dbReference>
<keyword evidence="9" id="KW-1185">Reference proteome</keyword>
<reference evidence="10" key="1">
    <citation type="submission" date="2025-08" db="UniProtKB">
        <authorList>
            <consortium name="RefSeq"/>
        </authorList>
    </citation>
    <scope>IDENTIFICATION</scope>
    <source>
        <tissue evidence="10">Etiolated seedlings</tissue>
    </source>
</reference>
<dbReference type="GO" id="GO:0071949">
    <property type="term" value="F:FAD binding"/>
    <property type="evidence" value="ECO:0007669"/>
    <property type="project" value="InterPro"/>
</dbReference>
<evidence type="ECO:0000259" key="8">
    <source>
        <dbReference type="PROSITE" id="PS51387"/>
    </source>
</evidence>
<comment type="cofactor">
    <cofactor evidence="1">
        <name>FAD</name>
        <dbReference type="ChEBI" id="CHEBI:57692"/>
    </cofactor>
</comment>
<dbReference type="Pfam" id="PF09265">
    <property type="entry name" value="Cytokin-bind"/>
    <property type="match status" value="1"/>
</dbReference>
<dbReference type="Gene3D" id="3.30.465.10">
    <property type="match status" value="1"/>
</dbReference>
<dbReference type="RefSeq" id="XP_004514814.1">
    <property type="nucleotide sequence ID" value="XM_004514757.3"/>
</dbReference>
<evidence type="ECO:0000256" key="3">
    <source>
        <dbReference type="ARBA" id="ARBA00011928"/>
    </source>
</evidence>
<proteinExistence type="inferred from homology"/>
<comment type="similarity">
    <text evidence="2">Belongs to the oxygen-dependent FAD-linked oxidoreductase family.</text>
</comment>
<dbReference type="PaxDb" id="3827-XP_004514814.1"/>
<evidence type="ECO:0000256" key="6">
    <source>
        <dbReference type="ARBA" id="ARBA00023002"/>
    </source>
</evidence>
<accession>A0A1S2Z498</accession>
<dbReference type="OrthoDB" id="415825at2759"/>
<gene>
    <name evidence="10" type="primary">LOC101490796</name>
</gene>
<dbReference type="AlphaFoldDB" id="A0A1S2Z498"/>
<keyword evidence="6" id="KW-0560">Oxidoreductase</keyword>
<dbReference type="FunFam" id="3.40.462.10:FF:000001">
    <property type="entry name" value="Cytokinin dehydrogenase 2"/>
    <property type="match status" value="1"/>
</dbReference>
<dbReference type="GO" id="GO:0009690">
    <property type="term" value="P:cytokinin metabolic process"/>
    <property type="evidence" value="ECO:0007669"/>
    <property type="project" value="InterPro"/>
</dbReference>
<dbReference type="Pfam" id="PF01565">
    <property type="entry name" value="FAD_binding_4"/>
    <property type="match status" value="1"/>
</dbReference>
<feature type="domain" description="FAD-binding PCMH-type" evidence="8">
    <location>
        <begin position="90"/>
        <end position="270"/>
    </location>
</feature>
<name>A0A1S2Z498_CICAR</name>
<dbReference type="InterPro" id="IPR006094">
    <property type="entry name" value="Oxid_FAD_bind_N"/>
</dbReference>
<dbReference type="PANTHER" id="PTHR13878">
    <property type="entry name" value="GULONOLACTONE OXIDASE"/>
    <property type="match status" value="1"/>
</dbReference>
<evidence type="ECO:0000256" key="2">
    <source>
        <dbReference type="ARBA" id="ARBA00005466"/>
    </source>
</evidence>
<evidence type="ECO:0000313" key="9">
    <source>
        <dbReference type="Proteomes" id="UP000087171"/>
    </source>
</evidence>
<protein>
    <recommendedName>
        <fullName evidence="3">cytokinin dehydrogenase</fullName>
        <ecNumber evidence="3">1.5.99.12</ecNumber>
    </recommendedName>
</protein>
<organism evidence="9 10">
    <name type="scientific">Cicer arietinum</name>
    <name type="common">Chickpea</name>
    <name type="synonym">Garbanzo</name>
    <dbReference type="NCBI Taxonomy" id="3827"/>
    <lineage>
        <taxon>Eukaryota</taxon>
        <taxon>Viridiplantae</taxon>
        <taxon>Streptophyta</taxon>
        <taxon>Embryophyta</taxon>
        <taxon>Tracheophyta</taxon>
        <taxon>Spermatophyta</taxon>
        <taxon>Magnoliopsida</taxon>
        <taxon>eudicotyledons</taxon>
        <taxon>Gunneridae</taxon>
        <taxon>Pentapetalae</taxon>
        <taxon>rosids</taxon>
        <taxon>fabids</taxon>
        <taxon>Fabales</taxon>
        <taxon>Fabaceae</taxon>
        <taxon>Papilionoideae</taxon>
        <taxon>50 kb inversion clade</taxon>
        <taxon>NPAAA clade</taxon>
        <taxon>Hologalegina</taxon>
        <taxon>IRL clade</taxon>
        <taxon>Cicereae</taxon>
        <taxon>Cicer</taxon>
    </lineage>
</organism>
<dbReference type="PANTHER" id="PTHR13878:SF129">
    <property type="entry name" value="CYTOKININ DEHYDROGENASE"/>
    <property type="match status" value="1"/>
</dbReference>
<dbReference type="InterPro" id="IPR015345">
    <property type="entry name" value="Cytokinin_DH_FAD/cytokin-bd"/>
</dbReference>
<dbReference type="PROSITE" id="PS00862">
    <property type="entry name" value="OX2_COVAL_FAD"/>
    <property type="match status" value="1"/>
</dbReference>
<evidence type="ECO:0000313" key="10">
    <source>
        <dbReference type="RefSeq" id="XP_004514814.1"/>
    </source>
</evidence>
<dbReference type="Gene3D" id="3.30.43.10">
    <property type="entry name" value="Uridine Diphospho-n-acetylenolpyruvylglucosamine Reductase, domain 2"/>
    <property type="match status" value="1"/>
</dbReference>
<dbReference type="Proteomes" id="UP000087171">
    <property type="component" value="Unplaced"/>
</dbReference>
<dbReference type="InterPro" id="IPR016169">
    <property type="entry name" value="FAD-bd_PCMH_sub2"/>
</dbReference>
<evidence type="ECO:0000256" key="1">
    <source>
        <dbReference type="ARBA" id="ARBA00001974"/>
    </source>
</evidence>
<dbReference type="SUPFAM" id="SSF55103">
    <property type="entry name" value="FAD-linked oxidases, C-terminal domain"/>
    <property type="match status" value="1"/>
</dbReference>
<dbReference type="InterPro" id="IPR016167">
    <property type="entry name" value="FAD-bd_PCMH_sub1"/>
</dbReference>
<dbReference type="EC" id="1.5.99.12" evidence="3"/>
<dbReference type="GO" id="GO:0019139">
    <property type="term" value="F:cytokinin dehydrogenase activity"/>
    <property type="evidence" value="ECO:0007669"/>
    <property type="project" value="UniProtKB-EC"/>
</dbReference>
<dbReference type="Gene3D" id="3.40.462.10">
    <property type="entry name" value="FAD-linked oxidases, C-terminal domain"/>
    <property type="match status" value="1"/>
</dbReference>
<comment type="catalytic activity">
    <reaction evidence="7">
        <text>N(6)-dimethylallyladenine + A + H2O = 3-methyl-2-butenal + adenine + AH2</text>
        <dbReference type="Rhea" id="RHEA:13625"/>
        <dbReference type="ChEBI" id="CHEBI:13193"/>
        <dbReference type="ChEBI" id="CHEBI:15377"/>
        <dbReference type="ChEBI" id="CHEBI:15825"/>
        <dbReference type="ChEBI" id="CHEBI:16708"/>
        <dbReference type="ChEBI" id="CHEBI:17499"/>
        <dbReference type="ChEBI" id="CHEBI:17660"/>
        <dbReference type="EC" id="1.5.99.12"/>
    </reaction>
</comment>
<dbReference type="SUPFAM" id="SSF56176">
    <property type="entry name" value="FAD-binding/transporter-associated domain-like"/>
    <property type="match status" value="1"/>
</dbReference>
<dbReference type="InterPro" id="IPR006093">
    <property type="entry name" value="Oxy_OxRdtase_FAD_BS"/>
</dbReference>
<evidence type="ECO:0000256" key="7">
    <source>
        <dbReference type="ARBA" id="ARBA00048224"/>
    </source>
</evidence>
<dbReference type="STRING" id="3827.A0A1S2Z498"/>
<dbReference type="InterPro" id="IPR016170">
    <property type="entry name" value="Cytok_DH_C_sf"/>
</dbReference>
<dbReference type="PROSITE" id="PS51387">
    <property type="entry name" value="FAD_PCMH"/>
    <property type="match status" value="1"/>
</dbReference>
<keyword evidence="4" id="KW-0285">Flavoprotein</keyword>
<evidence type="ECO:0000256" key="5">
    <source>
        <dbReference type="ARBA" id="ARBA00022827"/>
    </source>
</evidence>
<dbReference type="InterPro" id="IPR016164">
    <property type="entry name" value="FAD-linked_Oxase-like_C"/>
</dbReference>
<evidence type="ECO:0000256" key="4">
    <source>
        <dbReference type="ARBA" id="ARBA00022630"/>
    </source>
</evidence>
<dbReference type="eggNOG" id="KOG1231">
    <property type="taxonomic scope" value="Eukaryota"/>
</dbReference>